<evidence type="ECO:0000313" key="3">
    <source>
        <dbReference type="EMBL" id="KGE71024.1"/>
    </source>
</evidence>
<dbReference type="GO" id="GO:0051604">
    <property type="term" value="P:protein maturation"/>
    <property type="evidence" value="ECO:0007669"/>
    <property type="project" value="InterPro"/>
</dbReference>
<dbReference type="SUPFAM" id="SSF52540">
    <property type="entry name" value="P-loop containing nucleoside triphosphate hydrolases"/>
    <property type="match status" value="1"/>
</dbReference>
<proteinExistence type="predicted"/>
<dbReference type="InterPro" id="IPR004392">
    <property type="entry name" value="Hyd_mat_HypB"/>
</dbReference>
<dbReference type="AlphaFoldDB" id="A0A098QTG6"/>
<dbReference type="Gene3D" id="3.40.50.300">
    <property type="entry name" value="P-loop containing nucleotide triphosphate hydrolases"/>
    <property type="match status" value="1"/>
</dbReference>
<dbReference type="RefSeq" id="WP_037549753.1">
    <property type="nucleotide sequence ID" value="NZ_JNUP01000071.1"/>
</dbReference>
<feature type="domain" description="CobW/HypB/UreG nucleotide-binding" evidence="2">
    <location>
        <begin position="4"/>
        <end position="164"/>
    </location>
</feature>
<dbReference type="GO" id="GO:0016151">
    <property type="term" value="F:nickel cation binding"/>
    <property type="evidence" value="ECO:0007669"/>
    <property type="project" value="InterPro"/>
</dbReference>
<dbReference type="EMBL" id="JNUP01000071">
    <property type="protein sequence ID" value="KGE71024.1"/>
    <property type="molecule type" value="Genomic_DNA"/>
</dbReference>
<reference evidence="3 4" key="1">
    <citation type="submission" date="2014-05" db="EMBL/GenBank/DDBJ databases">
        <title>De novo Genome Sequence of Spirocheata sp.</title>
        <authorList>
            <person name="Shivani Y."/>
            <person name="Subhash Y."/>
            <person name="Tushar L."/>
            <person name="Sasikala C."/>
            <person name="Ramana C.V."/>
        </authorList>
    </citation>
    <scope>NUCLEOTIDE SEQUENCE [LARGE SCALE GENOMIC DNA]</scope>
    <source>
        <strain evidence="3 4">JC230</strain>
    </source>
</reference>
<evidence type="ECO:0000313" key="4">
    <source>
        <dbReference type="Proteomes" id="UP000029692"/>
    </source>
</evidence>
<dbReference type="GO" id="GO:0003924">
    <property type="term" value="F:GTPase activity"/>
    <property type="evidence" value="ECO:0007669"/>
    <property type="project" value="InterPro"/>
</dbReference>
<dbReference type="PANTHER" id="PTHR30134:SF1">
    <property type="entry name" value="COBW_HYPB_UREG NUCLEOTIDE-BINDING DOMAIN-CONTAINING PROTEIN"/>
    <property type="match status" value="1"/>
</dbReference>
<sequence length="270" mass="28410">MRLVTIAGPPSVGKTAVIGKTVLGLGERGVRSGVIKFDCLFTDDEATYQRLGIPVRKGLSGSLCPDHFFASNIEEAAAWGLESGLEILFSESAGLCNRCSPHLKDIFAVCVVDNLSGVNTPAKIGPMLKTADMVVVTKGDIVSQAEREVFAARIMAVNPRAQVLQINGLTGQGAYELGSVILDRAGGVLFDEQPGLPGEGGEAEPGASRADEAAGTMEGSRGCPGVVGVTGNRLRFPMPSALCSYCLGETRIGQRYQLGNVRKMNLEEQP</sequence>
<gene>
    <name evidence="3" type="ORF">DC28_13985</name>
</gene>
<dbReference type="eggNOG" id="COG0378">
    <property type="taxonomic scope" value="Bacteria"/>
</dbReference>
<accession>A0A098QTG6</accession>
<protein>
    <recommendedName>
        <fullName evidence="2">CobW/HypB/UreG nucleotide-binding domain-containing protein</fullName>
    </recommendedName>
</protein>
<organism evidence="3 4">
    <name type="scientific">Spirochaeta lutea</name>
    <dbReference type="NCBI Taxonomy" id="1480694"/>
    <lineage>
        <taxon>Bacteria</taxon>
        <taxon>Pseudomonadati</taxon>
        <taxon>Spirochaetota</taxon>
        <taxon>Spirochaetia</taxon>
        <taxon>Spirochaetales</taxon>
        <taxon>Spirochaetaceae</taxon>
        <taxon>Spirochaeta</taxon>
    </lineage>
</organism>
<dbReference type="STRING" id="1480694.DC28_13985"/>
<dbReference type="InterPro" id="IPR003495">
    <property type="entry name" value="CobW/HypB/UreG_nucleotide-bd"/>
</dbReference>
<dbReference type="Proteomes" id="UP000029692">
    <property type="component" value="Unassembled WGS sequence"/>
</dbReference>
<name>A0A098QTG6_9SPIO</name>
<evidence type="ECO:0000259" key="2">
    <source>
        <dbReference type="Pfam" id="PF02492"/>
    </source>
</evidence>
<feature type="region of interest" description="Disordered" evidence="1">
    <location>
        <begin position="193"/>
        <end position="220"/>
    </location>
</feature>
<comment type="caution">
    <text evidence="3">The sequence shown here is derived from an EMBL/GenBank/DDBJ whole genome shotgun (WGS) entry which is preliminary data.</text>
</comment>
<evidence type="ECO:0000256" key="1">
    <source>
        <dbReference type="SAM" id="MobiDB-lite"/>
    </source>
</evidence>
<dbReference type="Pfam" id="PF02492">
    <property type="entry name" value="cobW"/>
    <property type="match status" value="1"/>
</dbReference>
<dbReference type="InterPro" id="IPR027417">
    <property type="entry name" value="P-loop_NTPase"/>
</dbReference>
<keyword evidence="4" id="KW-1185">Reference proteome</keyword>
<dbReference type="GO" id="GO:0008270">
    <property type="term" value="F:zinc ion binding"/>
    <property type="evidence" value="ECO:0007669"/>
    <property type="project" value="TreeGrafter"/>
</dbReference>
<dbReference type="PANTHER" id="PTHR30134">
    <property type="entry name" value="HYDROGENASE PROTEIN ASSEMBLY PROTEIN, NICKEL CHAPERONE"/>
    <property type="match status" value="1"/>
</dbReference>